<organism evidence="3 4">
    <name type="scientific">Cupriavidus numazuensis</name>
    <dbReference type="NCBI Taxonomy" id="221992"/>
    <lineage>
        <taxon>Bacteria</taxon>
        <taxon>Pseudomonadati</taxon>
        <taxon>Pseudomonadota</taxon>
        <taxon>Betaproteobacteria</taxon>
        <taxon>Burkholderiales</taxon>
        <taxon>Burkholderiaceae</taxon>
        <taxon>Cupriavidus</taxon>
    </lineage>
</organism>
<feature type="chain" id="PRO_5045273945" description="Tripartite tricarboxylate transporter substrate binding protein" evidence="2">
    <location>
        <begin position="36"/>
        <end position="332"/>
    </location>
</feature>
<gene>
    <name evidence="3" type="ORF">LMG26411_06611</name>
</gene>
<comment type="similarity">
    <text evidence="1">Belongs to the UPF0065 (bug) family.</text>
</comment>
<comment type="caution">
    <text evidence="3">The sequence shown here is derived from an EMBL/GenBank/DDBJ whole genome shotgun (WGS) entry which is preliminary data.</text>
</comment>
<dbReference type="Proteomes" id="UP000672657">
    <property type="component" value="Unassembled WGS sequence"/>
</dbReference>
<evidence type="ECO:0000256" key="2">
    <source>
        <dbReference type="SAM" id="SignalP"/>
    </source>
</evidence>
<evidence type="ECO:0000313" key="3">
    <source>
        <dbReference type="EMBL" id="CAG2159316.1"/>
    </source>
</evidence>
<feature type="signal peptide" evidence="2">
    <location>
        <begin position="1"/>
        <end position="35"/>
    </location>
</feature>
<proteinExistence type="inferred from homology"/>
<dbReference type="Gene3D" id="3.40.190.10">
    <property type="entry name" value="Periplasmic binding protein-like II"/>
    <property type="match status" value="1"/>
</dbReference>
<protein>
    <recommendedName>
        <fullName evidence="5">Tripartite tricarboxylate transporter substrate binding protein</fullName>
    </recommendedName>
</protein>
<name>A0ABM8TSK0_9BURK</name>
<sequence>MNKTRITVRSVLTRLPGALVVPLTIALSAMQPANAQEYPTRSVRMVVPIAPGSGGDTSMRFVAERLAKLFGQPVVVDNKPGAETLIATQSVLGAPADGYSLLMSSGAMLTVPLTNSAAGYDPLRDLRPIAIISRGPAMLVTGPQSRFTSIGQLLDEARRQSGSVSLAIYGNSHRVAAQVLARQGGPSFNLITYKGAGAASTDIIGGAVDVGLIDAGAALPLIKSGKLRGLAVTSVQRSAELPSVPTMRESGFPNFDFYAWIGVSVRSQTPEPVVRKLEQAIGKIVASQEYRDFLASRAPGAEPVGFVGPQAVKETEREAARVREVFAKPAGG</sequence>
<dbReference type="Pfam" id="PF03401">
    <property type="entry name" value="TctC"/>
    <property type="match status" value="1"/>
</dbReference>
<keyword evidence="2" id="KW-0732">Signal</keyword>
<dbReference type="PIRSF" id="PIRSF017082">
    <property type="entry name" value="YflP"/>
    <property type="match status" value="1"/>
</dbReference>
<evidence type="ECO:0008006" key="5">
    <source>
        <dbReference type="Google" id="ProtNLM"/>
    </source>
</evidence>
<dbReference type="PANTHER" id="PTHR42928:SF5">
    <property type="entry name" value="BLR1237 PROTEIN"/>
    <property type="match status" value="1"/>
</dbReference>
<dbReference type="RefSeq" id="WP_211957431.1">
    <property type="nucleotide sequence ID" value="NZ_CAJPVI010000057.1"/>
</dbReference>
<dbReference type="EMBL" id="CAJPVI010000057">
    <property type="protein sequence ID" value="CAG2159316.1"/>
    <property type="molecule type" value="Genomic_DNA"/>
</dbReference>
<dbReference type="InterPro" id="IPR005064">
    <property type="entry name" value="BUG"/>
</dbReference>
<dbReference type="InterPro" id="IPR042100">
    <property type="entry name" value="Bug_dom1"/>
</dbReference>
<dbReference type="SUPFAM" id="SSF53850">
    <property type="entry name" value="Periplasmic binding protein-like II"/>
    <property type="match status" value="1"/>
</dbReference>
<dbReference type="PANTHER" id="PTHR42928">
    <property type="entry name" value="TRICARBOXYLATE-BINDING PROTEIN"/>
    <property type="match status" value="1"/>
</dbReference>
<accession>A0ABM8TSK0</accession>
<evidence type="ECO:0000256" key="1">
    <source>
        <dbReference type="ARBA" id="ARBA00006987"/>
    </source>
</evidence>
<dbReference type="Gene3D" id="3.40.190.150">
    <property type="entry name" value="Bordetella uptake gene, domain 1"/>
    <property type="match status" value="1"/>
</dbReference>
<evidence type="ECO:0000313" key="4">
    <source>
        <dbReference type="Proteomes" id="UP000672657"/>
    </source>
</evidence>
<reference evidence="3 4" key="1">
    <citation type="submission" date="2021-03" db="EMBL/GenBank/DDBJ databases">
        <authorList>
            <person name="Peeters C."/>
        </authorList>
    </citation>
    <scope>NUCLEOTIDE SEQUENCE [LARGE SCALE GENOMIC DNA]</scope>
    <source>
        <strain evidence="3 4">LMG 26411</strain>
    </source>
</reference>
<dbReference type="CDD" id="cd07012">
    <property type="entry name" value="PBP2_Bug_TTT"/>
    <property type="match status" value="1"/>
</dbReference>
<keyword evidence="4" id="KW-1185">Reference proteome</keyword>